<feature type="region of interest" description="Disordered" evidence="1">
    <location>
        <begin position="1"/>
        <end position="34"/>
    </location>
</feature>
<dbReference type="EMBL" id="LDRT01000058">
    <property type="protein sequence ID" value="KTR94249.1"/>
    <property type="molecule type" value="Genomic_DNA"/>
</dbReference>
<evidence type="ECO:0000313" key="2">
    <source>
        <dbReference type="EMBL" id="KTR94249.1"/>
    </source>
</evidence>
<feature type="compositionally biased region" description="Basic and acidic residues" evidence="1">
    <location>
        <begin position="1"/>
        <end position="17"/>
    </location>
</feature>
<dbReference type="InterPro" id="IPR011989">
    <property type="entry name" value="ARM-like"/>
</dbReference>
<evidence type="ECO:0000313" key="3">
    <source>
        <dbReference type="Proteomes" id="UP000075025"/>
    </source>
</evidence>
<dbReference type="SUPFAM" id="SSF48371">
    <property type="entry name" value="ARM repeat"/>
    <property type="match status" value="1"/>
</dbReference>
<dbReference type="Gene3D" id="1.25.10.10">
    <property type="entry name" value="Leucine-rich Repeat Variant"/>
    <property type="match status" value="1"/>
</dbReference>
<evidence type="ECO:0000256" key="1">
    <source>
        <dbReference type="SAM" id="MobiDB-lite"/>
    </source>
</evidence>
<protein>
    <recommendedName>
        <fullName evidence="4">Leucine rich repeat variant</fullName>
    </recommendedName>
</protein>
<organism evidence="2 3">
    <name type="scientific">Microbacterium testaceum</name>
    <name type="common">Aureobacterium testaceum</name>
    <name type="synonym">Brevibacterium testaceum</name>
    <dbReference type="NCBI Taxonomy" id="2033"/>
    <lineage>
        <taxon>Bacteria</taxon>
        <taxon>Bacillati</taxon>
        <taxon>Actinomycetota</taxon>
        <taxon>Actinomycetes</taxon>
        <taxon>Micrococcales</taxon>
        <taxon>Microbacteriaceae</taxon>
        <taxon>Microbacterium</taxon>
    </lineage>
</organism>
<gene>
    <name evidence="2" type="ORF">NS220_09630</name>
</gene>
<dbReference type="PATRIC" id="fig|2033.6.peg.3025"/>
<dbReference type="InterPro" id="IPR016024">
    <property type="entry name" value="ARM-type_fold"/>
</dbReference>
<reference evidence="2 3" key="1">
    <citation type="journal article" date="2016" name="Front. Microbiol.">
        <title>Genomic Resource of Rice Seed Associated Bacteria.</title>
        <authorList>
            <person name="Midha S."/>
            <person name="Bansal K."/>
            <person name="Sharma S."/>
            <person name="Kumar N."/>
            <person name="Patil P.P."/>
            <person name="Chaudhry V."/>
            <person name="Patil P.B."/>
        </authorList>
    </citation>
    <scope>NUCLEOTIDE SEQUENCE [LARGE SCALE GENOMIC DNA]</scope>
    <source>
        <strain evidence="2 3">NS220</strain>
    </source>
</reference>
<dbReference type="AlphaFoldDB" id="A0A147EWP6"/>
<accession>A0A147EWP6</accession>
<sequence>MGKRKTPEERADEERRYAGASTASSDDEFEPFFTDPNQAIRNVAALNPDASAAVLDRFADDRFWSVRIAVAEHPSTTRETLLRLLETDPRRRGVVHHAARERLEAEGVRFDEDGGIVAE</sequence>
<dbReference type="RefSeq" id="WP_058623852.1">
    <property type="nucleotide sequence ID" value="NZ_LDRT01000058.1"/>
</dbReference>
<evidence type="ECO:0008006" key="4">
    <source>
        <dbReference type="Google" id="ProtNLM"/>
    </source>
</evidence>
<name>A0A147EWP6_MICTE</name>
<proteinExistence type="predicted"/>
<dbReference type="OrthoDB" id="8857165at2"/>
<dbReference type="Proteomes" id="UP000075025">
    <property type="component" value="Unassembled WGS sequence"/>
</dbReference>
<comment type="caution">
    <text evidence="2">The sequence shown here is derived from an EMBL/GenBank/DDBJ whole genome shotgun (WGS) entry which is preliminary data.</text>
</comment>